<keyword evidence="5" id="KW-1185">Reference proteome</keyword>
<accession>A0A6P2G2T4</accession>
<evidence type="ECO:0000259" key="1">
    <source>
        <dbReference type="Pfam" id="PF13744"/>
    </source>
</evidence>
<dbReference type="Proteomes" id="UP000494201">
    <property type="component" value="Unassembled WGS sequence"/>
</dbReference>
<dbReference type="GeneID" id="56498664"/>
<reference evidence="2 5" key="2">
    <citation type="submission" date="2021-02" db="EMBL/GenBank/DDBJ databases">
        <title>Draft genome of the type strains Burkholderia anthina DSM16086.</title>
        <authorList>
            <person name="Hertel R."/>
            <person name="Meissner J."/>
            <person name="Poehlein A."/>
            <person name="Daniel R."/>
            <person name="Commichau F.M."/>
        </authorList>
    </citation>
    <scope>NUCLEOTIDE SEQUENCE [LARGE SCALE GENOMIC DNA]</scope>
    <source>
        <strain evidence="2 5">DSM 16086</strain>
    </source>
</reference>
<evidence type="ECO:0000313" key="3">
    <source>
        <dbReference type="EMBL" id="VVU47940.1"/>
    </source>
</evidence>
<reference evidence="3 4" key="1">
    <citation type="submission" date="2019-09" db="EMBL/GenBank/DDBJ databases">
        <authorList>
            <person name="Depoorter E."/>
        </authorList>
    </citation>
    <scope>NUCLEOTIDE SEQUENCE [LARGE SCALE GENOMIC DNA]</scope>
    <source>
        <strain evidence="3">LMG 20980</strain>
    </source>
</reference>
<sequence>MNRNHAYRRADDMPADLDRDLDAGILAAKSKLVLKLNAMIASRGLTEEETAALAEMAAPTVTPEQRARLRNVSLEQLLLTLVSFGQQVEIVVRHAGHSQSAGVTVSG</sequence>
<protein>
    <submittedName>
        <fullName evidence="3">DNA-binding protein</fullName>
    </submittedName>
    <submittedName>
        <fullName evidence="2">XRE family transcriptional regulator</fullName>
    </submittedName>
</protein>
<dbReference type="Gene3D" id="1.10.260.40">
    <property type="entry name" value="lambda repressor-like DNA-binding domains"/>
    <property type="match status" value="1"/>
</dbReference>
<evidence type="ECO:0000313" key="4">
    <source>
        <dbReference type="Proteomes" id="UP000494201"/>
    </source>
</evidence>
<dbReference type="GO" id="GO:0003677">
    <property type="term" value="F:DNA binding"/>
    <property type="evidence" value="ECO:0007669"/>
    <property type="project" value="UniProtKB-KW"/>
</dbReference>
<dbReference type="EMBL" id="CABVLY010000002">
    <property type="protein sequence ID" value="VVU47940.1"/>
    <property type="molecule type" value="Genomic_DNA"/>
</dbReference>
<evidence type="ECO:0000313" key="2">
    <source>
        <dbReference type="EMBL" id="MBM2765379.1"/>
    </source>
</evidence>
<keyword evidence="3" id="KW-0238">DNA-binding</keyword>
<dbReference type="Pfam" id="PF13744">
    <property type="entry name" value="HTH_37"/>
    <property type="match status" value="1"/>
</dbReference>
<dbReference type="InterPro" id="IPR010982">
    <property type="entry name" value="Lambda_DNA-bd_dom_sf"/>
</dbReference>
<feature type="domain" description="HigA2-like helix-turn-helix" evidence="1">
    <location>
        <begin position="22"/>
        <end position="93"/>
    </location>
</feature>
<organism evidence="3 4">
    <name type="scientific">Burkholderia anthina</name>
    <dbReference type="NCBI Taxonomy" id="179879"/>
    <lineage>
        <taxon>Bacteria</taxon>
        <taxon>Pseudomonadati</taxon>
        <taxon>Pseudomonadota</taxon>
        <taxon>Betaproteobacteria</taxon>
        <taxon>Burkholderiales</taxon>
        <taxon>Burkholderiaceae</taxon>
        <taxon>Burkholderia</taxon>
        <taxon>Burkholderia cepacia complex</taxon>
    </lineage>
</organism>
<dbReference type="Proteomes" id="UP000755577">
    <property type="component" value="Unassembled WGS sequence"/>
</dbReference>
<gene>
    <name evidence="3" type="ORF">BAN20980_00634</name>
    <name evidence="2" type="ORF">JQK92_02965</name>
</gene>
<evidence type="ECO:0000313" key="5">
    <source>
        <dbReference type="Proteomes" id="UP000755577"/>
    </source>
</evidence>
<proteinExistence type="predicted"/>
<dbReference type="EMBL" id="JAFCIQ010000002">
    <property type="protein sequence ID" value="MBM2765379.1"/>
    <property type="molecule type" value="Genomic_DNA"/>
</dbReference>
<dbReference type="InterPro" id="IPR039554">
    <property type="entry name" value="HigA2-like_HTH"/>
</dbReference>
<dbReference type="AlphaFoldDB" id="A0A6P2G2T4"/>
<dbReference type="SUPFAM" id="SSF47413">
    <property type="entry name" value="lambda repressor-like DNA-binding domains"/>
    <property type="match status" value="1"/>
</dbReference>
<name>A0A6P2G2T4_9BURK</name>
<dbReference type="RefSeq" id="WP_096500709.1">
    <property type="nucleotide sequence ID" value="NZ_CABVLY010000002.1"/>
</dbReference>